<dbReference type="SUPFAM" id="SSF53474">
    <property type="entry name" value="alpha/beta-Hydrolases"/>
    <property type="match status" value="1"/>
</dbReference>
<evidence type="ECO:0000256" key="1">
    <source>
        <dbReference type="ARBA" id="ARBA00022801"/>
    </source>
</evidence>
<dbReference type="RefSeq" id="WP_160771847.1">
    <property type="nucleotide sequence ID" value="NZ_WTYV01000003.1"/>
</dbReference>
<proteinExistence type="predicted"/>
<dbReference type="Gene3D" id="3.40.50.1820">
    <property type="entry name" value="alpha/beta hydrolase"/>
    <property type="match status" value="1"/>
</dbReference>
<dbReference type="EMBL" id="WTYV01000003">
    <property type="protein sequence ID" value="MXO71913.1"/>
    <property type="molecule type" value="Genomic_DNA"/>
</dbReference>
<comment type="caution">
    <text evidence="3">The sequence shown here is derived from an EMBL/GenBank/DDBJ whole genome shotgun (WGS) entry which is preliminary data.</text>
</comment>
<dbReference type="PANTHER" id="PTHR48081:SF6">
    <property type="entry name" value="PEPTIDASE S9 PROLYL OLIGOPEPTIDASE CATALYTIC DOMAIN-CONTAINING PROTEIN"/>
    <property type="match status" value="1"/>
</dbReference>
<keyword evidence="1 3" id="KW-0378">Hydrolase</keyword>
<feature type="chain" id="PRO_5032585359" evidence="2">
    <location>
        <begin position="21"/>
        <end position="305"/>
    </location>
</feature>
<keyword evidence="2" id="KW-0732">Signal</keyword>
<dbReference type="AlphaFoldDB" id="A0A844Z1Y1"/>
<name>A0A844Z1Y1_9SPHN</name>
<dbReference type="InterPro" id="IPR050300">
    <property type="entry name" value="GDXG_lipolytic_enzyme"/>
</dbReference>
<dbReference type="OrthoDB" id="9771666at2"/>
<feature type="signal peptide" evidence="2">
    <location>
        <begin position="1"/>
        <end position="20"/>
    </location>
</feature>
<keyword evidence="4" id="KW-1185">Reference proteome</keyword>
<dbReference type="PANTHER" id="PTHR48081">
    <property type="entry name" value="AB HYDROLASE SUPERFAMILY PROTEIN C4A8.06C"/>
    <property type="match status" value="1"/>
</dbReference>
<organism evidence="3 4">
    <name type="scientific">Alteraurantiacibacter buctensis</name>
    <dbReference type="NCBI Taxonomy" id="1503981"/>
    <lineage>
        <taxon>Bacteria</taxon>
        <taxon>Pseudomonadati</taxon>
        <taxon>Pseudomonadota</taxon>
        <taxon>Alphaproteobacteria</taxon>
        <taxon>Sphingomonadales</taxon>
        <taxon>Erythrobacteraceae</taxon>
        <taxon>Alteraurantiacibacter</taxon>
    </lineage>
</organism>
<evidence type="ECO:0000313" key="4">
    <source>
        <dbReference type="Proteomes" id="UP000466966"/>
    </source>
</evidence>
<accession>A0A844Z1Y1</accession>
<reference evidence="3 4" key="1">
    <citation type="submission" date="2019-12" db="EMBL/GenBank/DDBJ databases">
        <title>Genomic-based taxomic classification of the family Erythrobacteraceae.</title>
        <authorList>
            <person name="Xu L."/>
        </authorList>
    </citation>
    <scope>NUCLEOTIDE SEQUENCE [LARGE SCALE GENOMIC DNA]</scope>
    <source>
        <strain evidence="3 4">M0322</strain>
    </source>
</reference>
<dbReference type="Proteomes" id="UP000466966">
    <property type="component" value="Unassembled WGS sequence"/>
</dbReference>
<evidence type="ECO:0000256" key="2">
    <source>
        <dbReference type="SAM" id="SignalP"/>
    </source>
</evidence>
<dbReference type="InterPro" id="IPR029058">
    <property type="entry name" value="AB_hydrolase_fold"/>
</dbReference>
<protein>
    <submittedName>
        <fullName evidence="3">Alpha/beta hydrolase</fullName>
    </submittedName>
</protein>
<evidence type="ECO:0000313" key="3">
    <source>
        <dbReference type="EMBL" id="MXO71913.1"/>
    </source>
</evidence>
<sequence>MGFRLTIGMLALALAAPVAAQSGPPPITAVSAPALQDAIPLYGAQTPGNRATENWGQAPNGDRTVRNVTYPTLEPFLPDPALATGAAVIVLPGGGFMMLSYDHEGTRVARQLAARGIAAFVLKYRLFSTPAGEAEAAAEVSRRIGAAFASPAGPDSLYNPDAGADAAAALAMVRARANEWHIDSSRTGMIGFSAGARTSLMTVLGAEAQDQPAFFGYIYGDLASRPVPAAAPPMFAARALDDQLYPNGPLDLVRDWQAAGRGAELHLYQHGGHGFGLGAAGTTSTGVLDQFIAWLESNGWLEDRD</sequence>
<dbReference type="GO" id="GO:0016787">
    <property type="term" value="F:hydrolase activity"/>
    <property type="evidence" value="ECO:0007669"/>
    <property type="project" value="UniProtKB-KW"/>
</dbReference>
<gene>
    <name evidence="3" type="ORF">GRI99_09730</name>
</gene>